<keyword evidence="5" id="KW-1185">Reference proteome</keyword>
<dbReference type="OrthoDB" id="9802676at2"/>
<dbReference type="PANTHER" id="PTHR11079:SF161">
    <property type="entry name" value="CMP_DCMP-TYPE DEAMINASE DOMAIN-CONTAINING PROTEIN"/>
    <property type="match status" value="1"/>
</dbReference>
<keyword evidence="1" id="KW-0479">Metal-binding</keyword>
<evidence type="ECO:0000313" key="5">
    <source>
        <dbReference type="Proteomes" id="UP000010290"/>
    </source>
</evidence>
<dbReference type="GO" id="GO:0047974">
    <property type="term" value="F:guanosine deaminase activity"/>
    <property type="evidence" value="ECO:0007669"/>
    <property type="project" value="TreeGrafter"/>
</dbReference>
<dbReference type="PROSITE" id="PS00903">
    <property type="entry name" value="CYT_DCMP_DEAMINASES_1"/>
    <property type="match status" value="1"/>
</dbReference>
<dbReference type="Pfam" id="PF00383">
    <property type="entry name" value="dCMP_cyt_deam_1"/>
    <property type="match status" value="1"/>
</dbReference>
<dbReference type="PANTHER" id="PTHR11079">
    <property type="entry name" value="CYTOSINE DEAMINASE FAMILY MEMBER"/>
    <property type="match status" value="1"/>
</dbReference>
<dbReference type="GO" id="GO:0008270">
    <property type="term" value="F:zinc ion binding"/>
    <property type="evidence" value="ECO:0007669"/>
    <property type="project" value="InterPro"/>
</dbReference>
<name>K8WH84_9GAMM</name>
<evidence type="ECO:0000259" key="3">
    <source>
        <dbReference type="PROSITE" id="PS51747"/>
    </source>
</evidence>
<reference evidence="4 5" key="1">
    <citation type="journal article" date="2012" name="BMC Genomics">
        <title>Comparative genomics of bacteria in the genus Providencia isolated from wild Drosophila melanogaster.</title>
        <authorList>
            <person name="Galac M.R."/>
            <person name="Lazzaro B.P."/>
        </authorList>
    </citation>
    <scope>NUCLEOTIDE SEQUENCE [LARGE SCALE GENOMIC DNA]</scope>
    <source>
        <strain evidence="4 5">DSM 19967</strain>
    </source>
</reference>
<protein>
    <recommendedName>
        <fullName evidence="3">CMP/dCMP-type deaminase domain-containing protein</fullName>
    </recommendedName>
</protein>
<dbReference type="PATRIC" id="fig|1141660.3.peg.763"/>
<organism evidence="4 5">
    <name type="scientific">Providencia sneebia DSM 19967</name>
    <dbReference type="NCBI Taxonomy" id="1141660"/>
    <lineage>
        <taxon>Bacteria</taxon>
        <taxon>Pseudomonadati</taxon>
        <taxon>Pseudomonadota</taxon>
        <taxon>Gammaproteobacteria</taxon>
        <taxon>Enterobacterales</taxon>
        <taxon>Morganellaceae</taxon>
        <taxon>Providencia</taxon>
    </lineage>
</organism>
<sequence length="160" mass="17458">MSDKKFIEQAIQLAKQNIDAGGRPFGAVVVKNDKVIATGVNQMLELSDPTAHAELLALREAGRILGNVKLNDCVVYASGQPCPMCLAAMRMSGITRIVYAYSNDDAEAYGLSTASIASILREEPQNQPGLDFIQLKPDEQQMPLLYQYWVNCESTSSKSS</sequence>
<evidence type="ECO:0000256" key="1">
    <source>
        <dbReference type="ARBA" id="ARBA00022723"/>
    </source>
</evidence>
<proteinExistence type="predicted"/>
<dbReference type="GO" id="GO:0006152">
    <property type="term" value="P:purine nucleoside catabolic process"/>
    <property type="evidence" value="ECO:0007669"/>
    <property type="project" value="TreeGrafter"/>
</dbReference>
<gene>
    <name evidence="4" type="ORF">OO7_03769</name>
</gene>
<dbReference type="PROSITE" id="PS51747">
    <property type="entry name" value="CYT_DCMP_DEAMINASES_2"/>
    <property type="match status" value="1"/>
</dbReference>
<feature type="domain" description="CMP/dCMP-type deaminase" evidence="3">
    <location>
        <begin position="1"/>
        <end position="112"/>
    </location>
</feature>
<keyword evidence="2" id="KW-0862">Zinc</keyword>
<dbReference type="EMBL" id="AKKN01000005">
    <property type="protein sequence ID" value="EKT59918.1"/>
    <property type="molecule type" value="Genomic_DNA"/>
</dbReference>
<dbReference type="InterPro" id="IPR002125">
    <property type="entry name" value="CMP_dCMP_dom"/>
</dbReference>
<comment type="caution">
    <text evidence="4">The sequence shown here is derived from an EMBL/GenBank/DDBJ whole genome shotgun (WGS) entry which is preliminary data.</text>
</comment>
<dbReference type="InterPro" id="IPR016193">
    <property type="entry name" value="Cytidine_deaminase-like"/>
</dbReference>
<dbReference type="RefSeq" id="WP_008914628.1">
    <property type="nucleotide sequence ID" value="NZ_CM001773.1"/>
</dbReference>
<evidence type="ECO:0000313" key="4">
    <source>
        <dbReference type="EMBL" id="EKT59918.1"/>
    </source>
</evidence>
<dbReference type="Proteomes" id="UP000010290">
    <property type="component" value="Chromosome"/>
</dbReference>
<dbReference type="SUPFAM" id="SSF53927">
    <property type="entry name" value="Cytidine deaminase-like"/>
    <property type="match status" value="1"/>
</dbReference>
<accession>K8WH84</accession>
<dbReference type="Gene3D" id="3.40.140.10">
    <property type="entry name" value="Cytidine Deaminase, domain 2"/>
    <property type="match status" value="1"/>
</dbReference>
<dbReference type="HOGENOM" id="CLU_025810_5_2_6"/>
<dbReference type="AlphaFoldDB" id="K8WH84"/>
<dbReference type="InterPro" id="IPR016192">
    <property type="entry name" value="APOBEC/CMP_deaminase_Zn-bd"/>
</dbReference>
<dbReference type="CDD" id="cd01285">
    <property type="entry name" value="nucleoside_deaminase"/>
    <property type="match status" value="1"/>
</dbReference>
<evidence type="ECO:0000256" key="2">
    <source>
        <dbReference type="ARBA" id="ARBA00022833"/>
    </source>
</evidence>